<comment type="caution">
    <text evidence="3">The sequence shown here is derived from an EMBL/GenBank/DDBJ whole genome shotgun (WGS) entry which is preliminary data.</text>
</comment>
<dbReference type="RefSeq" id="WP_187013271.1">
    <property type="nucleotide sequence ID" value="NZ_JACOQI010000001.1"/>
</dbReference>
<keyword evidence="1" id="KW-0732">Signal</keyword>
<dbReference type="Pfam" id="PF07833">
    <property type="entry name" value="Cu_amine_oxidN1"/>
    <property type="match status" value="1"/>
</dbReference>
<keyword evidence="4" id="KW-1185">Reference proteome</keyword>
<accession>A0A923MDT5</accession>
<dbReference type="EMBL" id="JACOQI010000001">
    <property type="protein sequence ID" value="MBC5768867.1"/>
    <property type="molecule type" value="Genomic_DNA"/>
</dbReference>
<dbReference type="SUPFAM" id="SSF55383">
    <property type="entry name" value="Copper amine oxidase, domain N"/>
    <property type="match status" value="1"/>
</dbReference>
<sequence>MKFSVKLIAAALCAAMLCVPALAAGTQRKLPLLAQAAGNATGAGAYVPNPQYTVISGTVAHQKDGGLLMSTSTGEPTEDYILWTEGVMILDAVSGEPVDAKSIKDGSTVYAWLGAQTAVAMSLPPQVTPELLLVNVPADYKVPQYDVIVRSDGLTGLGIPNRSGMSVTLSDGTVYQVWQDAQVKPYLTRNRVTYQDLLPGTRVLVWADDKGQASKIIVFPYEYKGSVSLDGYGRLYVNSVVAAEPSALRRPYGDERLYVPIRAVAEAAGYDVSWDKEFGVTVKDGGEIVFQICPDTDLAHGPATADRQSLSGPCLIANGITYLEAGDLAHLLGMFYGG</sequence>
<proteinExistence type="predicted"/>
<gene>
    <name evidence="3" type="ORF">H8Z83_00695</name>
</gene>
<reference evidence="3" key="1">
    <citation type="submission" date="2020-08" db="EMBL/GenBank/DDBJ databases">
        <title>Genome public.</title>
        <authorList>
            <person name="Liu C."/>
            <person name="Sun Q."/>
        </authorList>
    </citation>
    <scope>NUCLEOTIDE SEQUENCE</scope>
    <source>
        <strain evidence="3">BX15</strain>
    </source>
</reference>
<feature type="chain" id="PRO_5036742987" description="Copper amine oxidase-like N-terminal domain-containing protein" evidence="1">
    <location>
        <begin position="24"/>
        <end position="338"/>
    </location>
</feature>
<evidence type="ECO:0000256" key="1">
    <source>
        <dbReference type="SAM" id="SignalP"/>
    </source>
</evidence>
<dbReference type="InterPro" id="IPR012854">
    <property type="entry name" value="Cu_amine_oxidase-like_N"/>
</dbReference>
<protein>
    <recommendedName>
        <fullName evidence="2">Copper amine oxidase-like N-terminal domain-containing protein</fullName>
    </recommendedName>
</protein>
<feature type="signal peptide" evidence="1">
    <location>
        <begin position="1"/>
        <end position="23"/>
    </location>
</feature>
<evidence type="ECO:0000259" key="2">
    <source>
        <dbReference type="Pfam" id="PF07833"/>
    </source>
</evidence>
<evidence type="ECO:0000313" key="3">
    <source>
        <dbReference type="EMBL" id="MBC5768867.1"/>
    </source>
</evidence>
<dbReference type="Proteomes" id="UP000620327">
    <property type="component" value="Unassembled WGS sequence"/>
</dbReference>
<name>A0A923MDT5_9FIRM</name>
<feature type="domain" description="Copper amine oxidase-like N-terminal" evidence="2">
    <location>
        <begin position="254"/>
        <end position="333"/>
    </location>
</feature>
<organism evidence="3 4">
    <name type="scientific">Dysosmobacter segnis</name>
    <dbReference type="NCBI Taxonomy" id="2763042"/>
    <lineage>
        <taxon>Bacteria</taxon>
        <taxon>Bacillati</taxon>
        <taxon>Bacillota</taxon>
        <taxon>Clostridia</taxon>
        <taxon>Eubacteriales</taxon>
        <taxon>Oscillospiraceae</taxon>
        <taxon>Dysosmobacter</taxon>
    </lineage>
</organism>
<evidence type="ECO:0000313" key="4">
    <source>
        <dbReference type="Proteomes" id="UP000620327"/>
    </source>
</evidence>
<dbReference type="AlphaFoldDB" id="A0A923MDT5"/>
<dbReference type="InterPro" id="IPR036582">
    <property type="entry name" value="Mao_N_sf"/>
</dbReference>